<name>A0A8S0XBQ3_9FIRM</name>
<proteinExistence type="predicted"/>
<dbReference type="EMBL" id="LR746496">
    <property type="protein sequence ID" value="CAA7601496.1"/>
    <property type="molecule type" value="Genomic_DNA"/>
</dbReference>
<feature type="compositionally biased region" description="Basic and acidic residues" evidence="1">
    <location>
        <begin position="69"/>
        <end position="79"/>
    </location>
</feature>
<evidence type="ECO:0000313" key="4">
    <source>
        <dbReference type="Proteomes" id="UP001071230"/>
    </source>
</evidence>
<dbReference type="AlphaFoldDB" id="A0A8S0XBQ3"/>
<dbReference type="EMBL" id="CDGJ01000037">
    <property type="protein sequence ID" value="CEJ06983.1"/>
    <property type="molecule type" value="Genomic_DNA"/>
</dbReference>
<dbReference type="Proteomes" id="UP000836597">
    <property type="component" value="Chromosome"/>
</dbReference>
<feature type="region of interest" description="Disordered" evidence="1">
    <location>
        <begin position="57"/>
        <end position="79"/>
    </location>
</feature>
<accession>A0A8S0XBQ3</accession>
<sequence>MQSDREGFKRGGSRSSGRTRRNRKEECGSSGTSRIPERRAKGLEKEVLIRDCFTRVPNHTKVRTSISNDARKGDVVDDS</sequence>
<evidence type="ECO:0000313" key="3">
    <source>
        <dbReference type="EMBL" id="CEJ06983.1"/>
    </source>
</evidence>
<evidence type="ECO:0000313" key="2">
    <source>
        <dbReference type="EMBL" id="CAA7601496.1"/>
    </source>
</evidence>
<keyword evidence="4" id="KW-1185">Reference proteome</keyword>
<gene>
    <name evidence="3" type="ORF">DEACI_1437</name>
    <name evidence="2" type="ORF">DEACI_2163</name>
</gene>
<reference evidence="2" key="2">
    <citation type="submission" date="2020-01" db="EMBL/GenBank/DDBJ databases">
        <authorList>
            <person name="Hornung B."/>
        </authorList>
    </citation>
    <scope>NUCLEOTIDE SEQUENCE</scope>
    <source>
        <strain evidence="2">PacBioINE</strain>
    </source>
</reference>
<reference evidence="3" key="1">
    <citation type="submission" date="2014-11" db="EMBL/GenBank/DDBJ databases">
        <authorList>
            <person name="Hornung B.V."/>
        </authorList>
    </citation>
    <scope>NUCLEOTIDE SEQUENCE</scope>
    <source>
        <strain evidence="3">INE</strain>
    </source>
</reference>
<dbReference type="KEGG" id="aacx:DEACI_2163"/>
<feature type="region of interest" description="Disordered" evidence="1">
    <location>
        <begin position="1"/>
        <end position="42"/>
    </location>
</feature>
<organism evidence="2">
    <name type="scientific">Acididesulfobacillus acetoxydans</name>
    <dbReference type="NCBI Taxonomy" id="1561005"/>
    <lineage>
        <taxon>Bacteria</taxon>
        <taxon>Bacillati</taxon>
        <taxon>Bacillota</taxon>
        <taxon>Clostridia</taxon>
        <taxon>Eubacteriales</taxon>
        <taxon>Peptococcaceae</taxon>
        <taxon>Acididesulfobacillus</taxon>
    </lineage>
</organism>
<protein>
    <submittedName>
        <fullName evidence="2">Uncharacterized protein</fullName>
    </submittedName>
</protein>
<evidence type="ECO:0000256" key="1">
    <source>
        <dbReference type="SAM" id="MobiDB-lite"/>
    </source>
</evidence>
<dbReference type="Proteomes" id="UP001071230">
    <property type="component" value="Unassembled WGS sequence"/>
</dbReference>